<dbReference type="KEGG" id="dva:DAD186_16370"/>
<dbReference type="Pfam" id="PF11248">
    <property type="entry name" value="DUF3046"/>
    <property type="match status" value="1"/>
</dbReference>
<evidence type="ECO:0000313" key="1">
    <source>
        <dbReference type="EMBL" id="ANP28187.1"/>
    </source>
</evidence>
<gene>
    <name evidence="1" type="ORF">DAD186_16370</name>
</gene>
<organism evidence="1 2">
    <name type="scientific">Dermabacter vaginalis</name>
    <dbReference type="NCBI Taxonomy" id="1630135"/>
    <lineage>
        <taxon>Bacteria</taxon>
        <taxon>Bacillati</taxon>
        <taxon>Actinomycetota</taxon>
        <taxon>Actinomycetes</taxon>
        <taxon>Micrococcales</taxon>
        <taxon>Dermabacteraceae</taxon>
        <taxon>Dermabacter</taxon>
    </lineage>
</organism>
<evidence type="ECO:0000313" key="2">
    <source>
        <dbReference type="Proteomes" id="UP000092596"/>
    </source>
</evidence>
<dbReference type="InterPro" id="IPR021408">
    <property type="entry name" value="DUF3046"/>
</dbReference>
<reference evidence="1 2" key="1">
    <citation type="submission" date="2015-06" db="EMBL/GenBank/DDBJ databases">
        <title>Investigation of pathophysiology for high-risk pregnancy and development of treatment modality based on it.</title>
        <authorList>
            <person name="Kim B.-C."/>
            <person name="Lim S."/>
        </authorList>
    </citation>
    <scope>NUCLEOTIDE SEQUENCE [LARGE SCALE GENOMIC DNA]</scope>
    <source>
        <strain evidence="1 2">AD1-86</strain>
    </source>
</reference>
<dbReference type="STRING" id="1630135.DAD186_16370"/>
<protein>
    <recommendedName>
        <fullName evidence="3">DUF3046 domain-containing protein</fullName>
    </recommendedName>
</protein>
<proteinExistence type="predicted"/>
<evidence type="ECO:0008006" key="3">
    <source>
        <dbReference type="Google" id="ProtNLM"/>
    </source>
</evidence>
<name>A0A1B0ZJW6_9MICO</name>
<dbReference type="Proteomes" id="UP000092596">
    <property type="component" value="Chromosome"/>
</dbReference>
<dbReference type="EMBL" id="CP012117">
    <property type="protein sequence ID" value="ANP28187.1"/>
    <property type="molecule type" value="Genomic_DNA"/>
</dbReference>
<dbReference type="RefSeq" id="WP_065248221.1">
    <property type="nucleotide sequence ID" value="NZ_CP012117.1"/>
</dbReference>
<sequence length="75" mass="8582">MRRSEFRELAAHVFGSELAQTYCRELTLVACGNLSANEAIEAGYPVKEVWHALCDDMDVPQHRRWEVPPEARPRA</sequence>
<accession>A0A1B0ZJW6</accession>
<dbReference type="AlphaFoldDB" id="A0A1B0ZJW6"/>